<dbReference type="SUPFAM" id="SSF52047">
    <property type="entry name" value="RNI-like"/>
    <property type="match status" value="1"/>
</dbReference>
<gene>
    <name evidence="1" type="ORF">EST38_g10245</name>
</gene>
<sequence length="569" mass="65405">MQLLTLASVNRTWRSIATRHCSLWTRIPELSLTEWGMSTIRKTKKLFKLFLERSGDLPISIRCEIDKHGWRTGPKVARETLRMLTDQCHRWKSARIKMPIKFIQELDPIRGKLPVLSHLEFFGTKSMVKSSGEYLLDHFSDAPCLREAVIHTRYIFERVDPTFKVVLPWSQLEHFSEASFSGRSYSDLVKTEPQNLRKLVYKVQHIPSFFLWDQITLPKLEILRIRVGLPGPSILFHLDLLTLPALVDLEIRGTFAPADPLYPKVLALIRRSRCSLERLALDGFNSQEGVFSSILALCPKLTALDIANVDSAPLHMLALDTGSLAPTIPKLKTLVIRSRKVEGVDSILDSKALVRVIKSRTTGIPGGGACQIEPLQEVNFVWDDDEMLHLQLALLELEGESMFPRETPESVVRHLASTTRAKLKTKIFYSQRTLKDHLNVKLHMKLNQQLKGLEQVALAEGDSRVLTRTGLPYILCRLSELQPRQIPGDVTFRLRSRAKKLCEKWRPFLLQDVVALPYRWYYLGEGVARLKWNYNDKEQTEDWTNIVGVREWEKTPFAALRYTPWLWAE</sequence>
<reference evidence="1 2" key="1">
    <citation type="submission" date="2019-01" db="EMBL/GenBank/DDBJ databases">
        <title>Draft genome sequence of Psathyrella aberdarensis IHI B618.</title>
        <authorList>
            <person name="Buettner E."/>
            <person name="Kellner H."/>
        </authorList>
    </citation>
    <scope>NUCLEOTIDE SEQUENCE [LARGE SCALE GENOMIC DNA]</scope>
    <source>
        <strain evidence="1 2">IHI B618</strain>
    </source>
</reference>
<accession>A0A4Q2DB38</accession>
<dbReference type="STRING" id="2316362.A0A4Q2DB38"/>
<protein>
    <recommendedName>
        <fullName evidence="3">F-box domain-containing protein</fullName>
    </recommendedName>
</protein>
<proteinExistence type="predicted"/>
<dbReference type="InterPro" id="IPR032675">
    <property type="entry name" value="LRR_dom_sf"/>
</dbReference>
<evidence type="ECO:0000313" key="1">
    <source>
        <dbReference type="EMBL" id="RXW15605.1"/>
    </source>
</evidence>
<comment type="caution">
    <text evidence="1">The sequence shown here is derived from an EMBL/GenBank/DDBJ whole genome shotgun (WGS) entry which is preliminary data.</text>
</comment>
<keyword evidence="2" id="KW-1185">Reference proteome</keyword>
<organism evidence="1 2">
    <name type="scientific">Candolleomyces aberdarensis</name>
    <dbReference type="NCBI Taxonomy" id="2316362"/>
    <lineage>
        <taxon>Eukaryota</taxon>
        <taxon>Fungi</taxon>
        <taxon>Dikarya</taxon>
        <taxon>Basidiomycota</taxon>
        <taxon>Agaricomycotina</taxon>
        <taxon>Agaricomycetes</taxon>
        <taxon>Agaricomycetidae</taxon>
        <taxon>Agaricales</taxon>
        <taxon>Agaricineae</taxon>
        <taxon>Psathyrellaceae</taxon>
        <taxon>Candolleomyces</taxon>
    </lineage>
</organism>
<dbReference type="AlphaFoldDB" id="A0A4Q2DB38"/>
<evidence type="ECO:0000313" key="2">
    <source>
        <dbReference type="Proteomes" id="UP000290288"/>
    </source>
</evidence>
<dbReference type="Gene3D" id="3.80.10.10">
    <property type="entry name" value="Ribonuclease Inhibitor"/>
    <property type="match status" value="1"/>
</dbReference>
<dbReference type="OrthoDB" id="2935507at2759"/>
<dbReference type="Proteomes" id="UP000290288">
    <property type="component" value="Unassembled WGS sequence"/>
</dbReference>
<name>A0A4Q2DB38_9AGAR</name>
<evidence type="ECO:0008006" key="3">
    <source>
        <dbReference type="Google" id="ProtNLM"/>
    </source>
</evidence>
<dbReference type="EMBL" id="SDEE01000532">
    <property type="protein sequence ID" value="RXW15605.1"/>
    <property type="molecule type" value="Genomic_DNA"/>
</dbReference>